<gene>
    <name evidence="2" type="ORF">E0T03_15550</name>
</gene>
<dbReference type="EMBL" id="AAIONP010000011">
    <property type="protein sequence ID" value="ECG4921381.1"/>
    <property type="molecule type" value="Genomic_DNA"/>
</dbReference>
<accession>A0A5I5A0R7</accession>
<feature type="compositionally biased region" description="Low complexity" evidence="1">
    <location>
        <begin position="105"/>
        <end position="117"/>
    </location>
</feature>
<reference evidence="2" key="1">
    <citation type="submission" date="2019-03" db="EMBL/GenBank/DDBJ databases">
        <authorList>
            <person name="Ashton P.M."/>
            <person name="Dallman T."/>
            <person name="Nair S."/>
            <person name="De Pinna E."/>
            <person name="Peters T."/>
            <person name="Grant K."/>
        </authorList>
    </citation>
    <scope>NUCLEOTIDE SEQUENCE [LARGE SCALE GENOMIC DNA]</scope>
    <source>
        <strain evidence="2">313260</strain>
    </source>
</reference>
<protein>
    <submittedName>
        <fullName evidence="2">Uncharacterized protein</fullName>
    </submittedName>
</protein>
<comment type="caution">
    <text evidence="2">The sequence shown here is derived from an EMBL/GenBank/DDBJ whole genome shotgun (WGS) entry which is preliminary data.</text>
</comment>
<sequence length="159" mass="17832">MKTRIDQLIAERLASPEFTMPSPIEHHSSDELYQRSKEVRETFGRNVFKNHQHRRAHCRKRFMFANLFSTSSIANRVIPTIGAFVIATCHATHLVKKTKGRSPRAKSTSSSSASGSSDGDCDPVPSKLPVTRSTPQFNFFSSRFLFVSFALTSILEVAK</sequence>
<name>A0A5I5A0R7_SALET</name>
<dbReference type="Proteomes" id="UP000839561">
    <property type="component" value="Unassembled WGS sequence"/>
</dbReference>
<dbReference type="AlphaFoldDB" id="A0A5I5A0R7"/>
<proteinExistence type="predicted"/>
<feature type="region of interest" description="Disordered" evidence="1">
    <location>
        <begin position="97"/>
        <end position="127"/>
    </location>
</feature>
<evidence type="ECO:0000256" key="1">
    <source>
        <dbReference type="SAM" id="MobiDB-lite"/>
    </source>
</evidence>
<evidence type="ECO:0000313" key="2">
    <source>
        <dbReference type="EMBL" id="ECG4921381.1"/>
    </source>
</evidence>
<organism evidence="2">
    <name type="scientific">Salmonella enterica subsp. enterica serovar Vitkin</name>
    <dbReference type="NCBI Taxonomy" id="2565162"/>
    <lineage>
        <taxon>Bacteria</taxon>
        <taxon>Pseudomonadati</taxon>
        <taxon>Pseudomonadota</taxon>
        <taxon>Gammaproteobacteria</taxon>
        <taxon>Enterobacterales</taxon>
        <taxon>Enterobacteriaceae</taxon>
        <taxon>Salmonella</taxon>
    </lineage>
</organism>